<dbReference type="AlphaFoldDB" id="A0A0L0C280"/>
<dbReference type="GO" id="GO:0030686">
    <property type="term" value="C:90S preribosome"/>
    <property type="evidence" value="ECO:0007669"/>
    <property type="project" value="TreeGrafter"/>
</dbReference>
<evidence type="ECO:0000313" key="10">
    <source>
        <dbReference type="Proteomes" id="UP000037069"/>
    </source>
</evidence>
<dbReference type="Proteomes" id="UP000037069">
    <property type="component" value="Unassembled WGS sequence"/>
</dbReference>
<sequence>MSEEIKEEKIKPKNNRYFVDPVLEEDVEKIKQKPKNQQEFQGEFIQVDDKTPKRLPYRLKRKGKHNKDAGPQLKEKKPKIPKEVLRKYERGEKVEEDGIKTKFFKQKQQRKEVYLEYATEQAARTELLLTEQQGFIEADEGEVTAEYRQEEIAANVDIQSASKLFKLNLDFGPYTMRYSKNGRHLLLGGRKGHVAAFDWITKKLHCEMNVMEEVAEVSFLHVHTMFACAQKDHVYIYDNQGTELHCIKRMYRVNRMEFLPYHFLLATGNKDGYVSWLDVSVGELVGNYNTKLGDIRIMRQNPGNGVICIGGGKGVVSMWSPKVREPLAKLLCHSTPMSAMAIDQKGQHLVTAGLDRKVKVWDIRALSGPLAEYQLRLPANHVDVSQRGALAISQGNYTEIYNNLIMGEKTSRPYLRKHCGSFIHGMRFCPYEDILGVSTAQGFQSLLVPGSGEPNYDALEDNPMQTRSQRREHEVHALLEKIPAELITLDPNEIATVDAPTLQEKIDAKRSIFFVKPPQIEFNSRHKMKGKGGSAKASRNKQIVKDQKRKEFIQNVRETKQHIIKSHKVDDGDDFIPLESETKPSVLDRFKPKVLKKKT</sequence>
<dbReference type="InterPro" id="IPR015943">
    <property type="entry name" value="WD40/YVTN_repeat-like_dom_sf"/>
</dbReference>
<evidence type="ECO:0000313" key="9">
    <source>
        <dbReference type="EMBL" id="KNC26352.1"/>
    </source>
</evidence>
<dbReference type="STRING" id="7375.A0A0L0C280"/>
<keyword evidence="10" id="KW-1185">Reference proteome</keyword>
<keyword evidence="3 6" id="KW-0853">WD repeat</keyword>
<evidence type="ECO:0000256" key="7">
    <source>
        <dbReference type="SAM" id="MobiDB-lite"/>
    </source>
</evidence>
<dbReference type="Pfam" id="PF00400">
    <property type="entry name" value="WD40"/>
    <property type="match status" value="1"/>
</dbReference>
<dbReference type="OrthoDB" id="10251154at2759"/>
<accession>A0A0L0C280</accession>
<reference evidence="9 10" key="1">
    <citation type="journal article" date="2015" name="Nat. Commun.">
        <title>Lucilia cuprina genome unlocks parasitic fly biology to underpin future interventions.</title>
        <authorList>
            <person name="Anstead C.A."/>
            <person name="Korhonen P.K."/>
            <person name="Young N.D."/>
            <person name="Hall R.S."/>
            <person name="Jex A.R."/>
            <person name="Murali S.C."/>
            <person name="Hughes D.S."/>
            <person name="Lee S.F."/>
            <person name="Perry T."/>
            <person name="Stroehlein A.J."/>
            <person name="Ansell B.R."/>
            <person name="Breugelmans B."/>
            <person name="Hofmann A."/>
            <person name="Qu J."/>
            <person name="Dugan S."/>
            <person name="Lee S.L."/>
            <person name="Chao H."/>
            <person name="Dinh H."/>
            <person name="Han Y."/>
            <person name="Doddapaneni H.V."/>
            <person name="Worley K.C."/>
            <person name="Muzny D.M."/>
            <person name="Ioannidis P."/>
            <person name="Waterhouse R.M."/>
            <person name="Zdobnov E.M."/>
            <person name="James P.J."/>
            <person name="Bagnall N.H."/>
            <person name="Kotze A.C."/>
            <person name="Gibbs R.A."/>
            <person name="Richards S."/>
            <person name="Batterham P."/>
            <person name="Gasser R.B."/>
        </authorList>
    </citation>
    <scope>NUCLEOTIDE SEQUENCE [LARGE SCALE GENOMIC DNA]</scope>
    <source>
        <strain evidence="9 10">LS</strain>
        <tissue evidence="9">Full body</tissue>
    </source>
</reference>
<dbReference type="GO" id="GO:0000462">
    <property type="term" value="P:maturation of SSU-rRNA from tricistronic rRNA transcript (SSU-rRNA, 5.8S rRNA, LSU-rRNA)"/>
    <property type="evidence" value="ECO:0007669"/>
    <property type="project" value="TreeGrafter"/>
</dbReference>
<evidence type="ECO:0000256" key="1">
    <source>
        <dbReference type="ARBA" id="ARBA00004604"/>
    </source>
</evidence>
<dbReference type="FunFam" id="2.130.10.10:FF:000378">
    <property type="entry name" value="U3 small nucleolar RNA-associated protein 7"/>
    <property type="match status" value="1"/>
</dbReference>
<evidence type="ECO:0000256" key="4">
    <source>
        <dbReference type="ARBA" id="ARBA00022737"/>
    </source>
</evidence>
<dbReference type="SMART" id="SM00320">
    <property type="entry name" value="WD40"/>
    <property type="match status" value="5"/>
</dbReference>
<organism evidence="9 10">
    <name type="scientific">Lucilia cuprina</name>
    <name type="common">Green bottle fly</name>
    <name type="synonym">Australian sheep blowfly</name>
    <dbReference type="NCBI Taxonomy" id="7375"/>
    <lineage>
        <taxon>Eukaryota</taxon>
        <taxon>Metazoa</taxon>
        <taxon>Ecdysozoa</taxon>
        <taxon>Arthropoda</taxon>
        <taxon>Hexapoda</taxon>
        <taxon>Insecta</taxon>
        <taxon>Pterygota</taxon>
        <taxon>Neoptera</taxon>
        <taxon>Endopterygota</taxon>
        <taxon>Diptera</taxon>
        <taxon>Brachycera</taxon>
        <taxon>Muscomorpha</taxon>
        <taxon>Oestroidea</taxon>
        <taxon>Calliphoridae</taxon>
        <taxon>Luciliinae</taxon>
        <taxon>Lucilia</taxon>
    </lineage>
</organism>
<keyword evidence="4" id="KW-0677">Repeat</keyword>
<name>A0A0L0C280_LUCCU</name>
<comment type="caution">
    <text evidence="9">The sequence shown here is derived from an EMBL/GenBank/DDBJ whole genome shotgun (WGS) entry which is preliminary data.</text>
</comment>
<evidence type="ECO:0000259" key="8">
    <source>
        <dbReference type="SMART" id="SM01033"/>
    </source>
</evidence>
<protein>
    <recommendedName>
        <fullName evidence="8">BING4 C-terminal domain-containing protein</fullName>
    </recommendedName>
</protein>
<feature type="region of interest" description="Disordered" evidence="7">
    <location>
        <begin position="49"/>
        <end position="79"/>
    </location>
</feature>
<evidence type="ECO:0000256" key="3">
    <source>
        <dbReference type="ARBA" id="ARBA00022574"/>
    </source>
</evidence>
<dbReference type="GO" id="GO:0032040">
    <property type="term" value="C:small-subunit processome"/>
    <property type="evidence" value="ECO:0007669"/>
    <property type="project" value="TreeGrafter"/>
</dbReference>
<dbReference type="PROSITE" id="PS50082">
    <property type="entry name" value="WD_REPEATS_2"/>
    <property type="match status" value="1"/>
</dbReference>
<keyword evidence="5" id="KW-0539">Nucleus</keyword>
<dbReference type="PROSITE" id="PS00678">
    <property type="entry name" value="WD_REPEATS_1"/>
    <property type="match status" value="1"/>
</dbReference>
<dbReference type="InterPro" id="IPR012952">
    <property type="entry name" value="BING4_C_dom"/>
</dbReference>
<dbReference type="EMBL" id="JRES01000994">
    <property type="protein sequence ID" value="KNC26352.1"/>
    <property type="molecule type" value="Genomic_DNA"/>
</dbReference>
<evidence type="ECO:0000256" key="6">
    <source>
        <dbReference type="PROSITE-ProRule" id="PRU00221"/>
    </source>
</evidence>
<evidence type="ECO:0000256" key="2">
    <source>
        <dbReference type="ARBA" id="ARBA00022552"/>
    </source>
</evidence>
<keyword evidence="2" id="KW-0698">rRNA processing</keyword>
<dbReference type="InterPro" id="IPR001680">
    <property type="entry name" value="WD40_rpt"/>
</dbReference>
<dbReference type="SUPFAM" id="SSF50978">
    <property type="entry name" value="WD40 repeat-like"/>
    <property type="match status" value="1"/>
</dbReference>
<dbReference type="PANTHER" id="PTHR14085:SF3">
    <property type="entry name" value="WD REPEAT-CONTAINING PROTEIN 46"/>
    <property type="match status" value="1"/>
</dbReference>
<dbReference type="InterPro" id="IPR040315">
    <property type="entry name" value="WDR46/Utp7"/>
</dbReference>
<dbReference type="SMART" id="SM01033">
    <property type="entry name" value="BING4CT"/>
    <property type="match status" value="1"/>
</dbReference>
<dbReference type="PANTHER" id="PTHR14085">
    <property type="entry name" value="WD-REPEAT PROTEIN BING4"/>
    <property type="match status" value="1"/>
</dbReference>
<feature type="domain" description="BING4 C-terminal" evidence="8">
    <location>
        <begin position="413"/>
        <end position="491"/>
    </location>
</feature>
<gene>
    <name evidence="9" type="ORF">FF38_01794</name>
</gene>
<feature type="repeat" description="WD" evidence="6">
    <location>
        <begin position="330"/>
        <end position="364"/>
    </location>
</feature>
<dbReference type="InterPro" id="IPR036322">
    <property type="entry name" value="WD40_repeat_dom_sf"/>
</dbReference>
<feature type="compositionally biased region" description="Basic residues" evidence="7">
    <location>
        <begin position="53"/>
        <end position="65"/>
    </location>
</feature>
<dbReference type="Gene3D" id="2.130.10.10">
    <property type="entry name" value="YVTN repeat-like/Quinoprotein amine dehydrogenase"/>
    <property type="match status" value="1"/>
</dbReference>
<evidence type="ECO:0000256" key="5">
    <source>
        <dbReference type="ARBA" id="ARBA00023242"/>
    </source>
</evidence>
<dbReference type="PROSITE" id="PS50294">
    <property type="entry name" value="WD_REPEATS_REGION"/>
    <property type="match status" value="1"/>
</dbReference>
<comment type="subcellular location">
    <subcellularLocation>
        <location evidence="1">Nucleus</location>
        <location evidence="1">Nucleolus</location>
    </subcellularLocation>
</comment>
<dbReference type="InterPro" id="IPR019775">
    <property type="entry name" value="WD40_repeat_CS"/>
</dbReference>
<dbReference type="OMA" id="EFLPYHW"/>
<dbReference type="Pfam" id="PF08149">
    <property type="entry name" value="BING4CT"/>
    <property type="match status" value="1"/>
</dbReference>
<proteinExistence type="predicted"/>